<dbReference type="InterPro" id="IPR041049">
    <property type="entry name" value="DUF5615"/>
</dbReference>
<feature type="domain" description="DUF5615" evidence="1">
    <location>
        <begin position="2"/>
        <end position="106"/>
    </location>
</feature>
<sequence>MILADENIDHSLIKAIRSVGFEVHSIYESNRGLSDEAIIEFSRNPPRIILTEDKDFGEWVFAHNISGISVIFLRYAFPETEAISEILIRLLNERSKELFGHFTTITTQKIRSKPFL</sequence>
<reference evidence="2 3" key="1">
    <citation type="submission" date="2023-07" db="EMBL/GenBank/DDBJ databases">
        <title>Sorghum-associated microbial communities from plants grown in Nebraska, USA.</title>
        <authorList>
            <person name="Schachtman D."/>
        </authorList>
    </citation>
    <scope>NUCLEOTIDE SEQUENCE [LARGE SCALE GENOMIC DNA]</scope>
    <source>
        <strain evidence="2 3">BE57</strain>
    </source>
</reference>
<gene>
    <name evidence="2" type="ORF">J2W84_004766</name>
</gene>
<evidence type="ECO:0000313" key="3">
    <source>
        <dbReference type="Proteomes" id="UP001264980"/>
    </source>
</evidence>
<evidence type="ECO:0000313" key="2">
    <source>
        <dbReference type="EMBL" id="MDR6807712.1"/>
    </source>
</evidence>
<proteinExistence type="predicted"/>
<dbReference type="EMBL" id="JAVDTI010000005">
    <property type="protein sequence ID" value="MDR6807712.1"/>
    <property type="molecule type" value="Genomic_DNA"/>
</dbReference>
<keyword evidence="3" id="KW-1185">Reference proteome</keyword>
<accession>A0ABU1R2S5</accession>
<dbReference type="Pfam" id="PF18480">
    <property type="entry name" value="DUF5615"/>
    <property type="match status" value="1"/>
</dbReference>
<protein>
    <submittedName>
        <fullName evidence="2">Nuclease of putative toxin-antitoxin system</fullName>
    </submittedName>
</protein>
<dbReference type="Proteomes" id="UP001264980">
    <property type="component" value="Unassembled WGS sequence"/>
</dbReference>
<evidence type="ECO:0000259" key="1">
    <source>
        <dbReference type="Pfam" id="PF18480"/>
    </source>
</evidence>
<dbReference type="RefSeq" id="WP_409014488.1">
    <property type="nucleotide sequence ID" value="NZ_JAVDTI010000005.1"/>
</dbReference>
<name>A0ABU1R2S5_9BACT</name>
<organism evidence="2 3">
    <name type="scientific">Dyadobacter fermentans</name>
    <dbReference type="NCBI Taxonomy" id="94254"/>
    <lineage>
        <taxon>Bacteria</taxon>
        <taxon>Pseudomonadati</taxon>
        <taxon>Bacteroidota</taxon>
        <taxon>Cytophagia</taxon>
        <taxon>Cytophagales</taxon>
        <taxon>Spirosomataceae</taxon>
        <taxon>Dyadobacter</taxon>
    </lineage>
</organism>
<comment type="caution">
    <text evidence="2">The sequence shown here is derived from an EMBL/GenBank/DDBJ whole genome shotgun (WGS) entry which is preliminary data.</text>
</comment>